<organism evidence="1">
    <name type="scientific">Micrurus spixii</name>
    <name type="common">Amazon coral snake</name>
    <dbReference type="NCBI Taxonomy" id="129469"/>
    <lineage>
        <taxon>Eukaryota</taxon>
        <taxon>Metazoa</taxon>
        <taxon>Chordata</taxon>
        <taxon>Craniata</taxon>
        <taxon>Vertebrata</taxon>
        <taxon>Euteleostomi</taxon>
        <taxon>Lepidosauria</taxon>
        <taxon>Squamata</taxon>
        <taxon>Bifurcata</taxon>
        <taxon>Unidentata</taxon>
        <taxon>Episquamata</taxon>
        <taxon>Toxicofera</taxon>
        <taxon>Serpentes</taxon>
        <taxon>Colubroidea</taxon>
        <taxon>Elapidae</taxon>
        <taxon>Elapinae</taxon>
        <taxon>Micrurus</taxon>
    </lineage>
</organism>
<dbReference type="AlphaFoldDB" id="A0A2D4MDQ8"/>
<dbReference type="EMBL" id="IACM01090373">
    <property type="protein sequence ID" value="LAB31093.1"/>
    <property type="molecule type" value="Transcribed_RNA"/>
</dbReference>
<reference evidence="1" key="1">
    <citation type="submission" date="2017-07" db="EMBL/GenBank/DDBJ databases">
        <authorList>
            <person name="Mikheyev A."/>
            <person name="Grau M."/>
        </authorList>
    </citation>
    <scope>NUCLEOTIDE SEQUENCE</scope>
    <source>
        <tissue evidence="1">Venom_gland</tissue>
    </source>
</reference>
<sequence>MFFKIPLNKERNFICSSKSDILAMQILTLLGAGDTKEFQDCSFHQHRSKRQATIFFSRFHCTQSFCRRILSDQEQIRTSVWSRGGQLILPWGPHEKLGWF</sequence>
<proteinExistence type="predicted"/>
<protein>
    <submittedName>
        <fullName evidence="1">Uncharacterized protein</fullName>
    </submittedName>
</protein>
<accession>A0A2D4MDQ8</accession>
<name>A0A2D4MDQ8_9SAUR</name>
<evidence type="ECO:0000313" key="1">
    <source>
        <dbReference type="EMBL" id="LAB31093.1"/>
    </source>
</evidence>
<reference evidence="1" key="2">
    <citation type="submission" date="2017-11" db="EMBL/GenBank/DDBJ databases">
        <title>Coralsnake Venomics: Analyses of Venom Gland Transcriptomes and Proteomes of Six Brazilian Taxa.</title>
        <authorList>
            <person name="Aird S.D."/>
            <person name="Jorge da Silva N."/>
            <person name="Qiu L."/>
            <person name="Villar-Briones A."/>
            <person name="Aparecida-Saddi V."/>
            <person name="Campos-Telles M.P."/>
            <person name="Grau M."/>
            <person name="Mikheyev A.S."/>
        </authorList>
    </citation>
    <scope>NUCLEOTIDE SEQUENCE</scope>
    <source>
        <tissue evidence="1">Venom_gland</tissue>
    </source>
</reference>